<evidence type="ECO:0000313" key="2">
    <source>
        <dbReference type="Proteomes" id="UP001627284"/>
    </source>
</evidence>
<keyword evidence="2" id="KW-1185">Reference proteome</keyword>
<dbReference type="Proteomes" id="UP001627284">
    <property type="component" value="Unassembled WGS sequence"/>
</dbReference>
<organism evidence="1 2">
    <name type="scientific">Solanum stoloniferum</name>
    <dbReference type="NCBI Taxonomy" id="62892"/>
    <lineage>
        <taxon>Eukaryota</taxon>
        <taxon>Viridiplantae</taxon>
        <taxon>Streptophyta</taxon>
        <taxon>Embryophyta</taxon>
        <taxon>Tracheophyta</taxon>
        <taxon>Spermatophyta</taxon>
        <taxon>Magnoliopsida</taxon>
        <taxon>eudicotyledons</taxon>
        <taxon>Gunneridae</taxon>
        <taxon>Pentapetalae</taxon>
        <taxon>asterids</taxon>
        <taxon>lamiids</taxon>
        <taxon>Solanales</taxon>
        <taxon>Solanaceae</taxon>
        <taxon>Solanoideae</taxon>
        <taxon>Solaneae</taxon>
        <taxon>Solanum</taxon>
    </lineage>
</organism>
<comment type="caution">
    <text evidence="1">The sequence shown here is derived from an EMBL/GenBank/DDBJ whole genome shotgun (WGS) entry which is preliminary data.</text>
</comment>
<gene>
    <name evidence="1" type="ORF">AABB24_015409</name>
</gene>
<accession>A0ABD2TRY5</accession>
<name>A0ABD2TRY5_9SOLN</name>
<reference evidence="1 2" key="1">
    <citation type="submission" date="2024-05" db="EMBL/GenBank/DDBJ databases">
        <title>De novo assembly of an allotetraploid wild potato.</title>
        <authorList>
            <person name="Hosaka A.J."/>
        </authorList>
    </citation>
    <scope>NUCLEOTIDE SEQUENCE [LARGE SCALE GENOMIC DNA]</scope>
    <source>
        <tissue evidence="1">Young leaves</tissue>
    </source>
</reference>
<proteinExistence type="predicted"/>
<protein>
    <submittedName>
        <fullName evidence="1">Uncharacterized protein</fullName>
    </submittedName>
</protein>
<dbReference type="EMBL" id="JBJKTR010000009">
    <property type="protein sequence ID" value="KAL3358247.1"/>
    <property type="molecule type" value="Genomic_DNA"/>
</dbReference>
<evidence type="ECO:0000313" key="1">
    <source>
        <dbReference type="EMBL" id="KAL3358247.1"/>
    </source>
</evidence>
<sequence>MMKKLDVNELWDSTSKDILGAIKSRSSPKHHTYFFQPTYSKIGGLELLSARDTGFLCVSDLTLFFLMLEPMCNFSSRQKITRITTAQIGHLRVRRICQIVL</sequence>
<dbReference type="AlphaFoldDB" id="A0ABD2TRY5"/>